<reference evidence="2" key="1">
    <citation type="journal article" date="2021" name="BMC Genomics">
        <title>Chromosome-level genome assembly and manually-curated proteome of model necrotroph Parastagonospora nodorum Sn15 reveals a genome-wide trove of candidate effector homologs, and redundancy of virulence-related functions within an accessory chromosome.</title>
        <authorList>
            <person name="Bertazzoni S."/>
            <person name="Jones D.A.B."/>
            <person name="Phan H.T."/>
            <person name="Tan K.-C."/>
            <person name="Hane J.K."/>
        </authorList>
    </citation>
    <scope>NUCLEOTIDE SEQUENCE [LARGE SCALE GENOMIC DNA]</scope>
    <source>
        <strain evidence="2">SN15 / ATCC MYA-4574 / FGSC 10173)</strain>
    </source>
</reference>
<name>A0A7U2F9R4_PHANO</name>
<sequence>MKGDNVYVFGGIRNFQHNDSVQWYDSSLLKLDLSKSWYYMENDPSIAAISSLNASYAPPPFLMYSSLTCDTDGNFHIDGGGLAMFNASREQPMIAMPIQNSSWTFWRNNSSWSPGSARVPESRYAPMHTLYTQAPEQDLVFYLNGILSNGSSERAYPKMMVLNTRTNAKRIVSTEIIAPSSARVGAVFQYMPLLGRKGGLILFGGATRYTDNITIDRWGTMEPLDMIHVFDIASLDDTPNGIWYHQRTTGRTPLSRISTCAIHIPSPDNTSYHIYMSSGRSPTEGYDDVWVLSLPQFLWTQVFAGARRNYGSTCHLVGKKQMLILGGNDWTKANRDPTIVAIYDMTNLKWLTEFLREDYDFRVPKAVWEWIGGSATGGATMREPEGGFASSGLARMFEGMAGKEGMKSDGSSARLEAKAKVVVLVSVIMTTILML</sequence>
<dbReference type="Gene3D" id="2.120.10.80">
    <property type="entry name" value="Kelch-type beta propeller"/>
    <property type="match status" value="1"/>
</dbReference>
<protein>
    <recommendedName>
        <fullName evidence="3">Kelch repeat protein</fullName>
    </recommendedName>
</protein>
<dbReference type="InterPro" id="IPR011043">
    <property type="entry name" value="Gal_Oxase/kelch_b-propeller"/>
</dbReference>
<evidence type="ECO:0008006" key="3">
    <source>
        <dbReference type="Google" id="ProtNLM"/>
    </source>
</evidence>
<dbReference type="AlphaFoldDB" id="A0A7U2F9R4"/>
<evidence type="ECO:0000313" key="2">
    <source>
        <dbReference type="Proteomes" id="UP000663193"/>
    </source>
</evidence>
<accession>A0A7U2F9R4</accession>
<keyword evidence="2" id="KW-1185">Reference proteome</keyword>
<dbReference type="SUPFAM" id="SSF50965">
    <property type="entry name" value="Galactose oxidase, central domain"/>
    <property type="match status" value="2"/>
</dbReference>
<dbReference type="Proteomes" id="UP000663193">
    <property type="component" value="Chromosome 12"/>
</dbReference>
<dbReference type="OrthoDB" id="10251809at2759"/>
<evidence type="ECO:0000313" key="1">
    <source>
        <dbReference type="EMBL" id="QRD01289.1"/>
    </source>
</evidence>
<proteinExistence type="predicted"/>
<gene>
    <name evidence="1" type="ORF">JI435_119700</name>
</gene>
<organism evidence="1 2">
    <name type="scientific">Phaeosphaeria nodorum (strain SN15 / ATCC MYA-4574 / FGSC 10173)</name>
    <name type="common">Glume blotch fungus</name>
    <name type="synonym">Parastagonospora nodorum</name>
    <dbReference type="NCBI Taxonomy" id="321614"/>
    <lineage>
        <taxon>Eukaryota</taxon>
        <taxon>Fungi</taxon>
        <taxon>Dikarya</taxon>
        <taxon>Ascomycota</taxon>
        <taxon>Pezizomycotina</taxon>
        <taxon>Dothideomycetes</taxon>
        <taxon>Pleosporomycetidae</taxon>
        <taxon>Pleosporales</taxon>
        <taxon>Pleosporineae</taxon>
        <taxon>Phaeosphaeriaceae</taxon>
        <taxon>Parastagonospora</taxon>
    </lineage>
</organism>
<dbReference type="VEuPathDB" id="FungiDB:JI435_119700"/>
<dbReference type="EMBL" id="CP069034">
    <property type="protein sequence ID" value="QRD01289.1"/>
    <property type="molecule type" value="Genomic_DNA"/>
</dbReference>
<dbReference type="InterPro" id="IPR015915">
    <property type="entry name" value="Kelch-typ_b-propeller"/>
</dbReference>